<dbReference type="Proteomes" id="UP001151760">
    <property type="component" value="Unassembled WGS sequence"/>
</dbReference>
<proteinExistence type="predicted"/>
<dbReference type="PANTHER" id="PTHR45786">
    <property type="entry name" value="DNA BINDING PROTEIN-LIKE"/>
    <property type="match status" value="1"/>
</dbReference>
<reference evidence="2" key="1">
    <citation type="journal article" date="2022" name="Int. J. Mol. Sci.">
        <title>Draft Genome of Tanacetum Coccineum: Genomic Comparison of Closely Related Tanacetum-Family Plants.</title>
        <authorList>
            <person name="Yamashiro T."/>
            <person name="Shiraishi A."/>
            <person name="Nakayama K."/>
            <person name="Satake H."/>
        </authorList>
    </citation>
    <scope>NUCLEOTIDE SEQUENCE</scope>
</reference>
<accession>A0ABQ5BEF9</accession>
<sequence>MTGIQYTGASGDGLCRRRLFDVMPLRDSVVRADGNELARTGVQSVSVGSVGRAPLSVETRDMPATTNVAVSTVFDRFRNMRLYSFGSHSVRQSAPIIHHVSVSTVDERGCVHTRPLITGSLQESSSSRAICGPGVAGYVGSSSRIAPSNHAYLCLDVADGVVRPKIVPFTRHTPSYIDLGDCDQQCHHCGCLFWYGERIRNNNYARIRNFAGREEDMLNPDIVQGLLRVLDEHHGLVRLFRTARDRCNAGEIPWFKIRLYNNGGARGYELPGSDVLGGIVFEDGPQSRTDFDVIIEFRGGFPKRINKLHQSYMSLQFPLLFVFGEPGYYPELLLKPKDGSGRGMDKSKITRKQSKPSKHGHENQKSTRPKPKEAKPQPKP</sequence>
<evidence type="ECO:0000313" key="3">
    <source>
        <dbReference type="Proteomes" id="UP001151760"/>
    </source>
</evidence>
<dbReference type="EMBL" id="BQNB010013151">
    <property type="protein sequence ID" value="GJT12482.1"/>
    <property type="molecule type" value="Genomic_DNA"/>
</dbReference>
<dbReference type="PANTHER" id="PTHR45786:SF74">
    <property type="entry name" value="ATP-DEPENDENT DNA HELICASE"/>
    <property type="match status" value="1"/>
</dbReference>
<feature type="region of interest" description="Disordered" evidence="1">
    <location>
        <begin position="334"/>
        <end position="380"/>
    </location>
</feature>
<protein>
    <recommendedName>
        <fullName evidence="4">Helitron helicase-like domain-containing protein</fullName>
    </recommendedName>
</protein>
<keyword evidence="3" id="KW-1185">Reference proteome</keyword>
<gene>
    <name evidence="2" type="ORF">Tco_0859524</name>
</gene>
<feature type="compositionally biased region" description="Basic and acidic residues" evidence="1">
    <location>
        <begin position="359"/>
        <end position="380"/>
    </location>
</feature>
<organism evidence="2 3">
    <name type="scientific">Tanacetum coccineum</name>
    <dbReference type="NCBI Taxonomy" id="301880"/>
    <lineage>
        <taxon>Eukaryota</taxon>
        <taxon>Viridiplantae</taxon>
        <taxon>Streptophyta</taxon>
        <taxon>Embryophyta</taxon>
        <taxon>Tracheophyta</taxon>
        <taxon>Spermatophyta</taxon>
        <taxon>Magnoliopsida</taxon>
        <taxon>eudicotyledons</taxon>
        <taxon>Gunneridae</taxon>
        <taxon>Pentapetalae</taxon>
        <taxon>asterids</taxon>
        <taxon>campanulids</taxon>
        <taxon>Asterales</taxon>
        <taxon>Asteraceae</taxon>
        <taxon>Asteroideae</taxon>
        <taxon>Anthemideae</taxon>
        <taxon>Anthemidinae</taxon>
        <taxon>Tanacetum</taxon>
    </lineage>
</organism>
<reference evidence="2" key="2">
    <citation type="submission" date="2022-01" db="EMBL/GenBank/DDBJ databases">
        <authorList>
            <person name="Yamashiro T."/>
            <person name="Shiraishi A."/>
            <person name="Satake H."/>
            <person name="Nakayama K."/>
        </authorList>
    </citation>
    <scope>NUCLEOTIDE SEQUENCE</scope>
</reference>
<name>A0ABQ5BEF9_9ASTR</name>
<comment type="caution">
    <text evidence="2">The sequence shown here is derived from an EMBL/GenBank/DDBJ whole genome shotgun (WGS) entry which is preliminary data.</text>
</comment>
<evidence type="ECO:0000313" key="2">
    <source>
        <dbReference type="EMBL" id="GJT12482.1"/>
    </source>
</evidence>
<feature type="compositionally biased region" description="Basic residues" evidence="1">
    <location>
        <begin position="349"/>
        <end position="358"/>
    </location>
</feature>
<feature type="compositionally biased region" description="Basic and acidic residues" evidence="1">
    <location>
        <begin position="334"/>
        <end position="348"/>
    </location>
</feature>
<evidence type="ECO:0008006" key="4">
    <source>
        <dbReference type="Google" id="ProtNLM"/>
    </source>
</evidence>
<evidence type="ECO:0000256" key="1">
    <source>
        <dbReference type="SAM" id="MobiDB-lite"/>
    </source>
</evidence>